<dbReference type="SUPFAM" id="SSF53254">
    <property type="entry name" value="Phosphoglycerate mutase-like"/>
    <property type="match status" value="1"/>
</dbReference>
<protein>
    <submittedName>
        <fullName evidence="2">Histidine phosphatase family protein</fullName>
    </submittedName>
</protein>
<name>A0ABW4N439_9CAUL</name>
<gene>
    <name evidence="2" type="ORF">ACFSC0_15700</name>
</gene>
<accession>A0ABW4N439</accession>
<reference evidence="3" key="1">
    <citation type="journal article" date="2019" name="Int. J. Syst. Evol. Microbiol.">
        <title>The Global Catalogue of Microorganisms (GCM) 10K type strain sequencing project: providing services to taxonomists for standard genome sequencing and annotation.</title>
        <authorList>
            <consortium name="The Broad Institute Genomics Platform"/>
            <consortium name="The Broad Institute Genome Sequencing Center for Infectious Disease"/>
            <person name="Wu L."/>
            <person name="Ma J."/>
        </authorList>
    </citation>
    <scope>NUCLEOTIDE SEQUENCE [LARGE SCALE GENOMIC DNA]</scope>
    <source>
        <strain evidence="3">DFY28</strain>
    </source>
</reference>
<dbReference type="EMBL" id="JBHUEY010000006">
    <property type="protein sequence ID" value="MFD1784848.1"/>
    <property type="molecule type" value="Genomic_DNA"/>
</dbReference>
<dbReference type="InterPro" id="IPR050275">
    <property type="entry name" value="PGM_Phosphatase"/>
</dbReference>
<dbReference type="CDD" id="cd07067">
    <property type="entry name" value="HP_PGM_like"/>
    <property type="match status" value="1"/>
</dbReference>
<dbReference type="PANTHER" id="PTHR48100">
    <property type="entry name" value="BROAD-SPECIFICITY PHOSPHATASE YOR283W-RELATED"/>
    <property type="match status" value="1"/>
</dbReference>
<evidence type="ECO:0000313" key="2">
    <source>
        <dbReference type="EMBL" id="MFD1784848.1"/>
    </source>
</evidence>
<proteinExistence type="predicted"/>
<feature type="region of interest" description="Disordered" evidence="1">
    <location>
        <begin position="15"/>
        <end position="37"/>
    </location>
</feature>
<sequence length="190" mass="21168">MPHLYLIRHGKPAQVWGQGSDEDPGLDEQGRAQAEAARDALLARPEHERPKRVVSSPLRRCRETAQPLADALGVEVEIDPVVGEIPTPSTIAAENRSAWLRQVFQSQWGEIEGDIDYDEWRHAIARSLRARGDTAVFSHYVAINAVLSHLEGHDRVLSFRPDHCSITVLETDGEELRLVEKGREATTGVL</sequence>
<dbReference type="PANTHER" id="PTHR48100:SF62">
    <property type="entry name" value="GLUCOSYL-3-PHOSPHOGLYCERATE PHOSPHATASE"/>
    <property type="match status" value="1"/>
</dbReference>
<dbReference type="InterPro" id="IPR029033">
    <property type="entry name" value="His_PPase_superfam"/>
</dbReference>
<evidence type="ECO:0000313" key="3">
    <source>
        <dbReference type="Proteomes" id="UP001597237"/>
    </source>
</evidence>
<dbReference type="RefSeq" id="WP_377281813.1">
    <property type="nucleotide sequence ID" value="NZ_JBHRSI010000005.1"/>
</dbReference>
<dbReference type="Pfam" id="PF00300">
    <property type="entry name" value="His_Phos_1"/>
    <property type="match status" value="1"/>
</dbReference>
<dbReference type="SMART" id="SM00855">
    <property type="entry name" value="PGAM"/>
    <property type="match status" value="1"/>
</dbReference>
<organism evidence="2 3">
    <name type="scientific">Phenylobacterium terrae</name>
    <dbReference type="NCBI Taxonomy" id="2665495"/>
    <lineage>
        <taxon>Bacteria</taxon>
        <taxon>Pseudomonadati</taxon>
        <taxon>Pseudomonadota</taxon>
        <taxon>Alphaproteobacteria</taxon>
        <taxon>Caulobacterales</taxon>
        <taxon>Caulobacteraceae</taxon>
        <taxon>Phenylobacterium</taxon>
    </lineage>
</organism>
<keyword evidence="3" id="KW-1185">Reference proteome</keyword>
<dbReference type="InterPro" id="IPR013078">
    <property type="entry name" value="His_Pase_superF_clade-1"/>
</dbReference>
<dbReference type="Gene3D" id="3.40.50.1240">
    <property type="entry name" value="Phosphoglycerate mutase-like"/>
    <property type="match status" value="1"/>
</dbReference>
<evidence type="ECO:0000256" key="1">
    <source>
        <dbReference type="SAM" id="MobiDB-lite"/>
    </source>
</evidence>
<dbReference type="Proteomes" id="UP001597237">
    <property type="component" value="Unassembled WGS sequence"/>
</dbReference>
<comment type="caution">
    <text evidence="2">The sequence shown here is derived from an EMBL/GenBank/DDBJ whole genome shotgun (WGS) entry which is preliminary data.</text>
</comment>